<comment type="caution">
    <text evidence="2">The sequence shown here is derived from an EMBL/GenBank/DDBJ whole genome shotgun (WGS) entry which is preliminary data.</text>
</comment>
<feature type="non-terminal residue" evidence="2">
    <location>
        <position position="359"/>
    </location>
</feature>
<protein>
    <submittedName>
        <fullName evidence="2">Uncharacterized protein</fullName>
    </submittedName>
</protein>
<evidence type="ECO:0000313" key="2">
    <source>
        <dbReference type="EMBL" id="CAL4248116.1"/>
    </source>
</evidence>
<dbReference type="AlphaFoldDB" id="A0AAV2SVW1"/>
<dbReference type="Proteomes" id="UP001497623">
    <property type="component" value="Unassembled WGS sequence"/>
</dbReference>
<name>A0AAV2SVW1_MEGNR</name>
<sequence length="359" mass="41404">MDSSYIEEKATNHSYECVNSVDKEDDPLHDEIFSILFPASPADGTEEKDHSHVEELHNNEYIPDERKGNEPKNVSHLNNQENKINYEKNDAISFISKDNVSNTKHYLSNKKKNLGIIINEGESVKTTEEKSTKYLEKAQTNTELESILPTDEDLVFDYSDAGLSDDEPEKSFNKSKLSLENNVCEANEISDKKLSILETKKNINKVSKSKNEVTKEISNRENKKNGMYEKNNESKSTHLERNYNFSDNKNENIRHSNDHLDNRVSITDKQSNETNRKVSEKTNKALKIEKLSTKSDNFLEEVSDEEAPKKNLDPQNEDTLEDISEDEIESSLKKIFEEISDEEETDKREWATKKERTKV</sequence>
<gene>
    <name evidence="2" type="ORF">MNOR_LOCUS41397</name>
</gene>
<keyword evidence="3" id="KW-1185">Reference proteome</keyword>
<reference evidence="2 3" key="1">
    <citation type="submission" date="2024-05" db="EMBL/GenBank/DDBJ databases">
        <authorList>
            <person name="Wallberg A."/>
        </authorList>
    </citation>
    <scope>NUCLEOTIDE SEQUENCE [LARGE SCALE GENOMIC DNA]</scope>
</reference>
<accession>A0AAV2SVW1</accession>
<dbReference type="EMBL" id="CAXKWB010151179">
    <property type="protein sequence ID" value="CAL4248116.1"/>
    <property type="molecule type" value="Genomic_DNA"/>
</dbReference>
<organism evidence="2 3">
    <name type="scientific">Meganyctiphanes norvegica</name>
    <name type="common">Northern krill</name>
    <name type="synonym">Thysanopoda norvegica</name>
    <dbReference type="NCBI Taxonomy" id="48144"/>
    <lineage>
        <taxon>Eukaryota</taxon>
        <taxon>Metazoa</taxon>
        <taxon>Ecdysozoa</taxon>
        <taxon>Arthropoda</taxon>
        <taxon>Crustacea</taxon>
        <taxon>Multicrustacea</taxon>
        <taxon>Malacostraca</taxon>
        <taxon>Eumalacostraca</taxon>
        <taxon>Eucarida</taxon>
        <taxon>Euphausiacea</taxon>
        <taxon>Euphausiidae</taxon>
        <taxon>Meganyctiphanes</taxon>
    </lineage>
</organism>
<feature type="compositionally biased region" description="Basic and acidic residues" evidence="1">
    <location>
        <begin position="345"/>
        <end position="359"/>
    </location>
</feature>
<evidence type="ECO:0000256" key="1">
    <source>
        <dbReference type="SAM" id="MobiDB-lite"/>
    </source>
</evidence>
<proteinExistence type="predicted"/>
<evidence type="ECO:0000313" key="3">
    <source>
        <dbReference type="Proteomes" id="UP001497623"/>
    </source>
</evidence>
<feature type="compositionally biased region" description="Acidic residues" evidence="1">
    <location>
        <begin position="315"/>
        <end position="329"/>
    </location>
</feature>
<feature type="region of interest" description="Disordered" evidence="1">
    <location>
        <begin position="209"/>
        <end position="237"/>
    </location>
</feature>
<feature type="region of interest" description="Disordered" evidence="1">
    <location>
        <begin position="294"/>
        <end position="359"/>
    </location>
</feature>